<keyword evidence="3" id="KW-0175">Coiled coil</keyword>
<feature type="region of interest" description="Disordered" evidence="4">
    <location>
        <begin position="201"/>
        <end position="376"/>
    </location>
</feature>
<sequence length="376" mass="41601">MPPYTMTDLPPTHGYHYGPLPEQAQEDALHATRLLNVEERPFQRLTKALLRDTTNPDKLYAEISLDFAAFNNSILRIQSIQTSHARERERYAAEKARILSSASSVRESTVALRAQLADAQQVLSQRKGYDELAAKILDDPKLKAREERRVEIAALEREIAELEAEGARYEGIWATRRELFENVAKVSEDMVRSIKAAKDDALKVPDSPPEKSPLPGHSSLLAKSPMPAHSPLPRGSTIGAASPGEVLEAVQNAPEADVEMEEAPAFEELAPKPEEGQEILLEELVERIQEDSEDQQDNIHTDHSANGEMEVEAGEESMEDAPEFEHKDESPSPQVIPGSELDGVAHYDHADDDSLDLSSVPDELEHQSASKKLSSN</sequence>
<gene>
    <name evidence="5" type="ORF">K470DRAFT_271558</name>
</gene>
<feature type="coiled-coil region" evidence="3">
    <location>
        <begin position="143"/>
        <end position="172"/>
    </location>
</feature>
<dbReference type="GO" id="GO:0006397">
    <property type="term" value="P:mRNA processing"/>
    <property type="evidence" value="ECO:0007669"/>
    <property type="project" value="InterPro"/>
</dbReference>
<evidence type="ECO:0000256" key="1">
    <source>
        <dbReference type="ARBA" id="ARBA00004123"/>
    </source>
</evidence>
<name>A0A6A7BWT3_9PEZI</name>
<keyword evidence="2" id="KW-0539">Nucleus</keyword>
<protein>
    <submittedName>
        <fullName evidence="5">Uncharacterized protein</fullName>
    </submittedName>
</protein>
<dbReference type="InterPro" id="IPR008501">
    <property type="entry name" value="THOC7/Mft1"/>
</dbReference>
<evidence type="ECO:0000313" key="5">
    <source>
        <dbReference type="EMBL" id="KAF2859532.1"/>
    </source>
</evidence>
<dbReference type="Pfam" id="PF05615">
    <property type="entry name" value="THOC7"/>
    <property type="match status" value="1"/>
</dbReference>
<keyword evidence="6" id="KW-1185">Reference proteome</keyword>
<comment type="subcellular location">
    <subcellularLocation>
        <location evidence="1">Nucleus</location>
    </subcellularLocation>
</comment>
<evidence type="ECO:0000256" key="4">
    <source>
        <dbReference type="SAM" id="MobiDB-lite"/>
    </source>
</evidence>
<proteinExistence type="predicted"/>
<dbReference type="AlphaFoldDB" id="A0A6A7BWT3"/>
<dbReference type="OrthoDB" id="205166at2759"/>
<reference evidence="5" key="1">
    <citation type="journal article" date="2020" name="Stud. Mycol.">
        <title>101 Dothideomycetes genomes: a test case for predicting lifestyles and emergence of pathogens.</title>
        <authorList>
            <person name="Haridas S."/>
            <person name="Albert R."/>
            <person name="Binder M."/>
            <person name="Bloem J."/>
            <person name="Labutti K."/>
            <person name="Salamov A."/>
            <person name="Andreopoulos B."/>
            <person name="Baker S."/>
            <person name="Barry K."/>
            <person name="Bills G."/>
            <person name="Bluhm B."/>
            <person name="Cannon C."/>
            <person name="Castanera R."/>
            <person name="Culley D."/>
            <person name="Daum C."/>
            <person name="Ezra D."/>
            <person name="Gonzalez J."/>
            <person name="Henrissat B."/>
            <person name="Kuo A."/>
            <person name="Liang C."/>
            <person name="Lipzen A."/>
            <person name="Lutzoni F."/>
            <person name="Magnuson J."/>
            <person name="Mondo S."/>
            <person name="Nolan M."/>
            <person name="Ohm R."/>
            <person name="Pangilinan J."/>
            <person name="Park H.-J."/>
            <person name="Ramirez L."/>
            <person name="Alfaro M."/>
            <person name="Sun H."/>
            <person name="Tritt A."/>
            <person name="Yoshinaga Y."/>
            <person name="Zwiers L.-H."/>
            <person name="Turgeon B."/>
            <person name="Goodwin S."/>
            <person name="Spatafora J."/>
            <person name="Crous P."/>
            <person name="Grigoriev I."/>
        </authorList>
    </citation>
    <scope>NUCLEOTIDE SEQUENCE</scope>
    <source>
        <strain evidence="5">CBS 480.64</strain>
    </source>
</reference>
<feature type="compositionally biased region" description="Acidic residues" evidence="4">
    <location>
        <begin position="256"/>
        <end position="265"/>
    </location>
</feature>
<evidence type="ECO:0000313" key="6">
    <source>
        <dbReference type="Proteomes" id="UP000799421"/>
    </source>
</evidence>
<dbReference type="EMBL" id="MU005992">
    <property type="protein sequence ID" value="KAF2859532.1"/>
    <property type="molecule type" value="Genomic_DNA"/>
</dbReference>
<feature type="compositionally biased region" description="Acidic residues" evidence="4">
    <location>
        <begin position="309"/>
        <end position="322"/>
    </location>
</feature>
<accession>A0A6A7BWT3</accession>
<organism evidence="5 6">
    <name type="scientific">Piedraia hortae CBS 480.64</name>
    <dbReference type="NCBI Taxonomy" id="1314780"/>
    <lineage>
        <taxon>Eukaryota</taxon>
        <taxon>Fungi</taxon>
        <taxon>Dikarya</taxon>
        <taxon>Ascomycota</taxon>
        <taxon>Pezizomycotina</taxon>
        <taxon>Dothideomycetes</taxon>
        <taxon>Dothideomycetidae</taxon>
        <taxon>Capnodiales</taxon>
        <taxon>Piedraiaceae</taxon>
        <taxon>Piedraia</taxon>
    </lineage>
</organism>
<evidence type="ECO:0000256" key="3">
    <source>
        <dbReference type="SAM" id="Coils"/>
    </source>
</evidence>
<dbReference type="Proteomes" id="UP000799421">
    <property type="component" value="Unassembled WGS sequence"/>
</dbReference>
<dbReference type="GO" id="GO:0000445">
    <property type="term" value="C:THO complex part of transcription export complex"/>
    <property type="evidence" value="ECO:0007669"/>
    <property type="project" value="InterPro"/>
</dbReference>
<evidence type="ECO:0000256" key="2">
    <source>
        <dbReference type="ARBA" id="ARBA00023242"/>
    </source>
</evidence>